<proteinExistence type="predicted"/>
<dbReference type="CDD" id="cd11614">
    <property type="entry name" value="SAF_CpaB_FlgA_like"/>
    <property type="match status" value="1"/>
</dbReference>
<evidence type="ECO:0000259" key="1">
    <source>
        <dbReference type="SMART" id="SM00858"/>
    </source>
</evidence>
<dbReference type="RefSeq" id="WP_188394477.1">
    <property type="nucleotide sequence ID" value="NZ_BMCG01000001.1"/>
</dbReference>
<sequence length="312" mass="33354">MNKLTKIIAVLLILLAVCLAALAWWMGRQIPEKAPVAVMEPAPAYPAVIAAAQLENGKRIEEQSLRLIESPRPIPGSYQSIASVAGRIAANDIAPETLITESNLVQGIALQLADGERALALPVDEVVGVGNKLKPGDYVDVFMTLKEGSHIEKGQARLLASRLRVLSYGALVIGNSESAEENTLRKSSSSSQPRTAVLATPVEEVNSLLLAAQNGKLALALRHPGDTGMADADLFPQAALVLPPKNGLTQREKEALLAPDNRAFAGIDAATWSADRQRRDTVARPAPVAKTGNVPHRTLEVIKGTQREQVRF</sequence>
<accession>A0A8J2UK03</accession>
<dbReference type="InterPro" id="IPR017592">
    <property type="entry name" value="Pilus_assmbl_Flp-typ_CpaB"/>
</dbReference>
<evidence type="ECO:0000313" key="2">
    <source>
        <dbReference type="EMBL" id="GGB97803.1"/>
    </source>
</evidence>
<dbReference type="Pfam" id="PF16976">
    <property type="entry name" value="RcpC"/>
    <property type="match status" value="1"/>
</dbReference>
<dbReference type="SMART" id="SM00858">
    <property type="entry name" value="SAF"/>
    <property type="match status" value="1"/>
</dbReference>
<keyword evidence="3" id="KW-1185">Reference proteome</keyword>
<dbReference type="NCBIfam" id="TIGR03177">
    <property type="entry name" value="pilus_cpaB"/>
    <property type="match status" value="1"/>
</dbReference>
<dbReference type="Proteomes" id="UP000620266">
    <property type="component" value="Unassembled WGS sequence"/>
</dbReference>
<evidence type="ECO:0000313" key="3">
    <source>
        <dbReference type="Proteomes" id="UP000620266"/>
    </source>
</evidence>
<protein>
    <recommendedName>
        <fullName evidence="1">SAF domain-containing protein</fullName>
    </recommendedName>
</protein>
<reference evidence="2" key="1">
    <citation type="journal article" date="2014" name="Int. J. Syst. Evol. Microbiol.">
        <title>Complete genome sequence of Corynebacterium casei LMG S-19264T (=DSM 44701T), isolated from a smear-ripened cheese.</title>
        <authorList>
            <consortium name="US DOE Joint Genome Institute (JGI-PGF)"/>
            <person name="Walter F."/>
            <person name="Albersmeier A."/>
            <person name="Kalinowski J."/>
            <person name="Ruckert C."/>
        </authorList>
    </citation>
    <scope>NUCLEOTIDE SEQUENCE</scope>
    <source>
        <strain evidence="2">CCM 7086</strain>
    </source>
</reference>
<gene>
    <name evidence="2" type="ORF">GCM10007205_03860</name>
</gene>
<dbReference type="Pfam" id="PF08666">
    <property type="entry name" value="SAF"/>
    <property type="match status" value="1"/>
</dbReference>
<name>A0A8J2UK03_9BURK</name>
<dbReference type="InterPro" id="IPR031571">
    <property type="entry name" value="RcpC_dom"/>
</dbReference>
<organism evidence="2 3">
    <name type="scientific">Oxalicibacterium flavum</name>
    <dbReference type="NCBI Taxonomy" id="179467"/>
    <lineage>
        <taxon>Bacteria</taxon>
        <taxon>Pseudomonadati</taxon>
        <taxon>Pseudomonadota</taxon>
        <taxon>Betaproteobacteria</taxon>
        <taxon>Burkholderiales</taxon>
        <taxon>Oxalobacteraceae</taxon>
        <taxon>Oxalicibacterium</taxon>
    </lineage>
</organism>
<comment type="caution">
    <text evidence="2">The sequence shown here is derived from an EMBL/GenBank/DDBJ whole genome shotgun (WGS) entry which is preliminary data.</text>
</comment>
<dbReference type="EMBL" id="BMCG01000001">
    <property type="protein sequence ID" value="GGB97803.1"/>
    <property type="molecule type" value="Genomic_DNA"/>
</dbReference>
<reference evidence="2" key="2">
    <citation type="submission" date="2020-09" db="EMBL/GenBank/DDBJ databases">
        <authorList>
            <person name="Sun Q."/>
            <person name="Sedlacek I."/>
        </authorList>
    </citation>
    <scope>NUCLEOTIDE SEQUENCE</scope>
    <source>
        <strain evidence="2">CCM 7086</strain>
    </source>
</reference>
<dbReference type="AlphaFoldDB" id="A0A8J2UK03"/>
<dbReference type="InterPro" id="IPR013974">
    <property type="entry name" value="SAF"/>
</dbReference>
<feature type="domain" description="SAF" evidence="1">
    <location>
        <begin position="45"/>
        <end position="105"/>
    </location>
</feature>